<feature type="transmembrane region" description="Helical" evidence="6">
    <location>
        <begin position="753"/>
        <end position="771"/>
    </location>
</feature>
<evidence type="ECO:0000313" key="9">
    <source>
        <dbReference type="EMBL" id="OEK05610.1"/>
    </source>
</evidence>
<evidence type="ECO:0000256" key="5">
    <source>
        <dbReference type="ARBA" id="ARBA00023136"/>
    </source>
</evidence>
<name>A0A1E5T2K9_9BACT</name>
<dbReference type="Proteomes" id="UP000095552">
    <property type="component" value="Unassembled WGS sequence"/>
</dbReference>
<feature type="transmembrane region" description="Helical" evidence="6">
    <location>
        <begin position="331"/>
        <end position="356"/>
    </location>
</feature>
<dbReference type="Pfam" id="PF12704">
    <property type="entry name" value="MacB_PCD"/>
    <property type="match status" value="1"/>
</dbReference>
<dbReference type="STRING" id="1563681.BFP71_15355"/>
<feature type="domain" description="ABC3 transporter permease C-terminal" evidence="7">
    <location>
        <begin position="290"/>
        <end position="391"/>
    </location>
</feature>
<dbReference type="GO" id="GO:0022857">
    <property type="term" value="F:transmembrane transporter activity"/>
    <property type="evidence" value="ECO:0007669"/>
    <property type="project" value="TreeGrafter"/>
</dbReference>
<gene>
    <name evidence="9" type="ORF">BFP71_15355</name>
</gene>
<keyword evidence="3 6" id="KW-0812">Transmembrane</keyword>
<dbReference type="PANTHER" id="PTHR30572">
    <property type="entry name" value="MEMBRANE COMPONENT OF TRANSPORTER-RELATED"/>
    <property type="match status" value="1"/>
</dbReference>
<protein>
    <recommendedName>
        <fullName evidence="11">Transporter permease</fullName>
    </recommendedName>
</protein>
<accession>A0A1E5T2K9</accession>
<evidence type="ECO:0000256" key="2">
    <source>
        <dbReference type="ARBA" id="ARBA00022475"/>
    </source>
</evidence>
<feature type="transmembrane region" description="Helical" evidence="6">
    <location>
        <begin position="667"/>
        <end position="689"/>
    </location>
</feature>
<dbReference type="PANTHER" id="PTHR30572:SF18">
    <property type="entry name" value="ABC-TYPE MACROLIDE FAMILY EXPORT SYSTEM PERMEASE COMPONENT 2"/>
    <property type="match status" value="1"/>
</dbReference>
<feature type="transmembrane region" description="Helical" evidence="6">
    <location>
        <begin position="376"/>
        <end position="399"/>
    </location>
</feature>
<dbReference type="GO" id="GO:0005886">
    <property type="term" value="C:plasma membrane"/>
    <property type="evidence" value="ECO:0007669"/>
    <property type="project" value="UniProtKB-SubCell"/>
</dbReference>
<evidence type="ECO:0000259" key="7">
    <source>
        <dbReference type="Pfam" id="PF02687"/>
    </source>
</evidence>
<comment type="caution">
    <text evidence="9">The sequence shown here is derived from an EMBL/GenBank/DDBJ whole genome shotgun (WGS) entry which is preliminary data.</text>
</comment>
<evidence type="ECO:0000313" key="10">
    <source>
        <dbReference type="Proteomes" id="UP000095552"/>
    </source>
</evidence>
<comment type="subcellular location">
    <subcellularLocation>
        <location evidence="1">Cell membrane</location>
        <topology evidence="1">Multi-pass membrane protein</topology>
    </subcellularLocation>
</comment>
<dbReference type="InterPro" id="IPR003838">
    <property type="entry name" value="ABC3_permease_C"/>
</dbReference>
<dbReference type="Pfam" id="PF02687">
    <property type="entry name" value="FtsX"/>
    <property type="match status" value="2"/>
</dbReference>
<dbReference type="InterPro" id="IPR025857">
    <property type="entry name" value="MacB_PCD"/>
</dbReference>
<keyword evidence="4 6" id="KW-1133">Transmembrane helix</keyword>
<proteinExistence type="predicted"/>
<evidence type="ECO:0000256" key="4">
    <source>
        <dbReference type="ARBA" id="ARBA00022989"/>
    </source>
</evidence>
<dbReference type="InterPro" id="IPR050250">
    <property type="entry name" value="Macrolide_Exporter_MacB"/>
</dbReference>
<evidence type="ECO:0000259" key="8">
    <source>
        <dbReference type="Pfam" id="PF12704"/>
    </source>
</evidence>
<feature type="domain" description="MacB-like periplasmic core" evidence="8">
    <location>
        <begin position="21"/>
        <end position="245"/>
    </location>
</feature>
<keyword evidence="5 6" id="KW-0472">Membrane</keyword>
<sequence>MIQHNLLITLRGFKRHKTSFFINLIGLSTGLAASLLIFLWVNDERSVDTFHEKNDQLYWVFANFQLPNSITTWNYTSGLMGKSMKQDFPEVEEAVTIGNTGFFKPKGIVSNGESNFELDGLFASKNFFDILTYPLLIGNQENILEDNESIVLSESMAMAMFGNLESALGATVEWENQFFNKTFIISGIFQSPPKNATNQFDAVINYDLLVQTDQWAAEWNGGYAQNFLVLRKGTDIEEFNAKIENYMDDKINNDRFTLFVQPYAKNYLYGEYDNGVQVGGRIENVRLFTIIAIFILLIACINFMNLSTAQASKKMKEVGVKKAIGANKGSLIFQFLVESILLASLAVIVAIILVNVLLPQFNEITSKELEINIIDFILPLIGITLITGFLAGSYPAFYLSGFKPVAVLKGKISNLRGEEWIRKGLVITQFVLSIVFIIGVITINRQIEFTQSKDLGYNRENIVTFARKGQINENAQVMLAELQKIPGIESIANMAGDFLWGEDSGSGYSWDPSSKDDDNHLFKSPKIGYNIIETLGIEVIEGRSFSKEFMDDKTKVIINESAVKLMGIKEPIGTILDYGSGGTREIIGVVKDFQYGSMHQQIEPLLFRFREEGRNFVVKIQTGTEAATLQQIEDIYTQFHPKYDFNPTYLQDDYKALYSTESKVAILANYMAIIAILVSCLGLFGLAAFTAERRSKEIGIRKILGASHLVIMKILTGSFTKTVLISVLFALPLGYILANNWLNNFAYTIQLEWWIFALAGLTALLIAWITVSFQTFKAALVNPVECLRNE</sequence>
<dbReference type="EMBL" id="MDGQ01000005">
    <property type="protein sequence ID" value="OEK05610.1"/>
    <property type="molecule type" value="Genomic_DNA"/>
</dbReference>
<evidence type="ECO:0000256" key="6">
    <source>
        <dbReference type="SAM" id="Phobius"/>
    </source>
</evidence>
<keyword evidence="2" id="KW-1003">Cell membrane</keyword>
<feature type="transmembrane region" description="Helical" evidence="6">
    <location>
        <begin position="420"/>
        <end position="443"/>
    </location>
</feature>
<feature type="transmembrane region" description="Helical" evidence="6">
    <location>
        <begin position="287"/>
        <end position="306"/>
    </location>
</feature>
<evidence type="ECO:0008006" key="11">
    <source>
        <dbReference type="Google" id="ProtNLM"/>
    </source>
</evidence>
<feature type="transmembrane region" description="Helical" evidence="6">
    <location>
        <begin position="710"/>
        <end position="733"/>
    </location>
</feature>
<feature type="domain" description="ABC3 transporter permease C-terminal" evidence="7">
    <location>
        <begin position="671"/>
        <end position="778"/>
    </location>
</feature>
<keyword evidence="10" id="KW-1185">Reference proteome</keyword>
<evidence type="ECO:0000256" key="1">
    <source>
        <dbReference type="ARBA" id="ARBA00004651"/>
    </source>
</evidence>
<dbReference type="AlphaFoldDB" id="A0A1E5T2K9"/>
<reference evidence="9 10" key="1">
    <citation type="submission" date="2016-08" db="EMBL/GenBank/DDBJ databases">
        <title>Draft genome of Fabibacter sp. strain SK-8.</title>
        <authorList>
            <person name="Wong S.-K."/>
            <person name="Hamasaki K."/>
            <person name="Yoshizawa S."/>
        </authorList>
    </citation>
    <scope>NUCLEOTIDE SEQUENCE [LARGE SCALE GENOMIC DNA]</scope>
    <source>
        <strain evidence="9 10">SK-8</strain>
    </source>
</reference>
<evidence type="ECO:0000256" key="3">
    <source>
        <dbReference type="ARBA" id="ARBA00022692"/>
    </source>
</evidence>
<organism evidence="9 10">
    <name type="scientific">Roseivirga misakiensis</name>
    <dbReference type="NCBI Taxonomy" id="1563681"/>
    <lineage>
        <taxon>Bacteria</taxon>
        <taxon>Pseudomonadati</taxon>
        <taxon>Bacteroidota</taxon>
        <taxon>Cytophagia</taxon>
        <taxon>Cytophagales</taxon>
        <taxon>Roseivirgaceae</taxon>
        <taxon>Roseivirga</taxon>
    </lineage>
</organism>
<feature type="transmembrane region" description="Helical" evidence="6">
    <location>
        <begin position="20"/>
        <end position="41"/>
    </location>
</feature>